<dbReference type="InterPro" id="IPR008969">
    <property type="entry name" value="CarboxyPept-like_regulatory"/>
</dbReference>
<dbReference type="Gene3D" id="2.60.40.1120">
    <property type="entry name" value="Carboxypeptidase-like, regulatory domain"/>
    <property type="match status" value="1"/>
</dbReference>
<sequence length="1084" mass="122683">MKNLYTKNELNLPIPLASVFLLMSVSIHANIYSSGNIRYHSNYFQHNLLINHFDSSFNIINKIADFPLPERKQSPPDTIQGMVTDEQGQPVSGVKVIIKGTHKSTTTDFSGKFRIEAAENDILILEMIGYERYEAVVGQSSSLQIKLRKEEAVKTKAINEVVVIGYTSRQKKNVTSAISTIDSKEITQSPVANLSNLIAGRLPGVVTTQRSGEPGYDGAGISIRGFGAPLVVVDGIPQSFTQLDPNEIESLTVLKDAAAAVYGVRAANGVILVTTKSGSRGKPTIEYSMYYGVQSPTRYPKMANAAEFVLLTDEGEINKGGKPAYGKSVYEDYLNGKRKSYDWITAAIRADSPQQQHNITVNGGGDQVKYFMSAGYLGQDGMWRSGDTQFQRYNFRSKVEGKITDNLTVGMNVSGRMEQRDFPGAGAATMIGGLLRTYPIFSPYANDNPQYPAETNQSQQNTIALMNKNISGYTNDTKNFFNGIINFTYNAPFLPGLYVNGQYSYIKQYQQVKNWRPTYMLYKYNPATNTYTQGYIGNSPTTLQHDFNEETDRVSSLSLGYKRKFAERHNVESILVYEERVNKGNNFWAFREFLLNSKDYLFAGVDNNKNNNGKAFEFASRSFAGRAYYDFKNRYIAELIFRYDGSSRFPKNSRWGFFPAVSAGWRISDEPFFEKMGLKKYITDLKFTGSWGKVGDDGWNDINNRDSSNWQYIPGYTYPSGNYIFGNNPIPGLSDKGIINQYITWFTSTTTNIGMVLNVRNGLFTAETNYFFRKRTGLFATRALSIPNTFGAELPKENLNSDNTRGFEVILGHHKKYGELDFDIKGNVSFTRSRSKYTEASPYNNSFQQWRNDYTNRWTNIWWGYKSLGQFQNQDEINAWAVQDGQGNRSLRPGDIRYEDINGDGIIDGKDIRPIGRGRDPEIMFGLNINVGWKGFNFSVLLQGAANFNQYFEAEYQSPFFNGANSLAMFMDRWHRQDPYDPNSPWVPGKYPATVPGGSPNNQKTSDFWLKDASYLRMKNIQLAYTFKNTMLQSIGVRTLRVYLNGFNLITWDKVKYLDPENSNNRGLYYPQQRVINFGLTATL</sequence>
<feature type="domain" description="TonB-dependent receptor plug" evidence="3">
    <location>
        <begin position="171"/>
        <end position="270"/>
    </location>
</feature>
<evidence type="ECO:0000256" key="2">
    <source>
        <dbReference type="PROSITE-ProRule" id="PRU01360"/>
    </source>
</evidence>
<comment type="similarity">
    <text evidence="2">Belongs to the TonB-dependent receptor family.</text>
</comment>
<name>A0A316XGM1_9FLAO</name>
<comment type="caution">
    <text evidence="4">The sequence shown here is derived from an EMBL/GenBank/DDBJ whole genome shotgun (WGS) entry which is preliminary data.</text>
</comment>
<keyword evidence="2" id="KW-1134">Transmembrane beta strand</keyword>
<protein>
    <recommendedName>
        <fullName evidence="3">TonB-dependent receptor plug domain-containing protein</fullName>
    </recommendedName>
</protein>
<dbReference type="EMBL" id="PPED02000001">
    <property type="protein sequence ID" value="PWN71323.1"/>
    <property type="molecule type" value="Genomic_DNA"/>
</dbReference>
<accession>A0A316XGM1</accession>
<comment type="subcellular location">
    <subcellularLocation>
        <location evidence="2">Cell outer membrane</location>
        <topology evidence="2">Multi-pass membrane protein</topology>
    </subcellularLocation>
</comment>
<dbReference type="OrthoDB" id="9768177at2"/>
<proteinExistence type="inferred from homology"/>
<evidence type="ECO:0000259" key="3">
    <source>
        <dbReference type="Pfam" id="PF07715"/>
    </source>
</evidence>
<organism evidence="4 5">
    <name type="scientific">Chryseobacterium phosphatilyticum</name>
    <dbReference type="NCBI Taxonomy" id="475075"/>
    <lineage>
        <taxon>Bacteria</taxon>
        <taxon>Pseudomonadati</taxon>
        <taxon>Bacteroidota</taxon>
        <taxon>Flavobacteriia</taxon>
        <taxon>Flavobacteriales</taxon>
        <taxon>Weeksellaceae</taxon>
        <taxon>Chryseobacterium group</taxon>
        <taxon>Chryseobacterium</taxon>
    </lineage>
</organism>
<dbReference type="GO" id="GO:0015344">
    <property type="term" value="F:siderophore uptake transmembrane transporter activity"/>
    <property type="evidence" value="ECO:0007669"/>
    <property type="project" value="TreeGrafter"/>
</dbReference>
<dbReference type="FunFam" id="2.170.130.10:FF:000003">
    <property type="entry name" value="SusC/RagA family TonB-linked outer membrane protein"/>
    <property type="match status" value="1"/>
</dbReference>
<dbReference type="NCBIfam" id="TIGR04057">
    <property type="entry name" value="SusC_RagA_signa"/>
    <property type="match status" value="1"/>
</dbReference>
<keyword evidence="2" id="KW-0813">Transport</keyword>
<keyword evidence="2" id="KW-0998">Cell outer membrane</keyword>
<keyword evidence="1" id="KW-0732">Signal</keyword>
<reference evidence="4 5" key="1">
    <citation type="submission" date="2018-04" db="EMBL/GenBank/DDBJ databases">
        <title>Draft Genome Sequence of Phosphate-Solubilizing Chryseobacterium sp. ISE14 that is a Biocontrol and Plant Growth-Promoting Rhizobacterium Isolated from Cucumber.</title>
        <authorList>
            <person name="Jeong J.-J."/>
            <person name="Sang M.K."/>
            <person name="Choi I.-G."/>
            <person name="Kim K.D."/>
        </authorList>
    </citation>
    <scope>NUCLEOTIDE SEQUENCE [LARGE SCALE GENOMIC DNA]</scope>
    <source>
        <strain evidence="4 5">ISE14</strain>
    </source>
</reference>
<gene>
    <name evidence="4" type="ORF">C1631_001495</name>
</gene>
<dbReference type="SUPFAM" id="SSF56935">
    <property type="entry name" value="Porins"/>
    <property type="match status" value="1"/>
</dbReference>
<dbReference type="PANTHER" id="PTHR30069">
    <property type="entry name" value="TONB-DEPENDENT OUTER MEMBRANE RECEPTOR"/>
    <property type="match status" value="1"/>
</dbReference>
<keyword evidence="2" id="KW-0472">Membrane</keyword>
<dbReference type="PROSITE" id="PS00018">
    <property type="entry name" value="EF_HAND_1"/>
    <property type="match status" value="1"/>
</dbReference>
<dbReference type="SUPFAM" id="SSF49464">
    <property type="entry name" value="Carboxypeptidase regulatory domain-like"/>
    <property type="match status" value="1"/>
</dbReference>
<keyword evidence="5" id="KW-1185">Reference proteome</keyword>
<dbReference type="InterPro" id="IPR023997">
    <property type="entry name" value="TonB-dep_OMP_SusC/RagA_CS"/>
</dbReference>
<evidence type="ECO:0000256" key="1">
    <source>
        <dbReference type="ARBA" id="ARBA00022729"/>
    </source>
</evidence>
<dbReference type="PANTHER" id="PTHR30069:SF29">
    <property type="entry name" value="HEMOGLOBIN AND HEMOGLOBIN-HAPTOGLOBIN-BINDING PROTEIN 1-RELATED"/>
    <property type="match status" value="1"/>
</dbReference>
<dbReference type="InterPro" id="IPR012910">
    <property type="entry name" value="Plug_dom"/>
</dbReference>
<dbReference type="RefSeq" id="WP_109709960.1">
    <property type="nucleotide sequence ID" value="NZ_PPED02000001.1"/>
</dbReference>
<dbReference type="Gene3D" id="2.170.130.10">
    <property type="entry name" value="TonB-dependent receptor, plug domain"/>
    <property type="match status" value="1"/>
</dbReference>
<dbReference type="InterPro" id="IPR037066">
    <property type="entry name" value="Plug_dom_sf"/>
</dbReference>
<dbReference type="InterPro" id="IPR039426">
    <property type="entry name" value="TonB-dep_rcpt-like"/>
</dbReference>
<dbReference type="Pfam" id="PF07715">
    <property type="entry name" value="Plug"/>
    <property type="match status" value="1"/>
</dbReference>
<evidence type="ECO:0000313" key="5">
    <source>
        <dbReference type="Proteomes" id="UP000236594"/>
    </source>
</evidence>
<dbReference type="Proteomes" id="UP000236594">
    <property type="component" value="Unassembled WGS sequence"/>
</dbReference>
<dbReference type="NCBIfam" id="TIGR04056">
    <property type="entry name" value="OMP_RagA_SusC"/>
    <property type="match status" value="1"/>
</dbReference>
<dbReference type="InterPro" id="IPR023996">
    <property type="entry name" value="TonB-dep_OMP_SusC/RagA"/>
</dbReference>
<dbReference type="PROSITE" id="PS52016">
    <property type="entry name" value="TONB_DEPENDENT_REC_3"/>
    <property type="match status" value="1"/>
</dbReference>
<keyword evidence="2" id="KW-0812">Transmembrane</keyword>
<dbReference type="GO" id="GO:0009279">
    <property type="term" value="C:cell outer membrane"/>
    <property type="evidence" value="ECO:0007669"/>
    <property type="project" value="UniProtKB-SubCell"/>
</dbReference>
<dbReference type="GO" id="GO:0044718">
    <property type="term" value="P:siderophore transmembrane transport"/>
    <property type="evidence" value="ECO:0007669"/>
    <property type="project" value="TreeGrafter"/>
</dbReference>
<dbReference type="InterPro" id="IPR018247">
    <property type="entry name" value="EF_Hand_1_Ca_BS"/>
</dbReference>
<dbReference type="Pfam" id="PF13715">
    <property type="entry name" value="CarbopepD_reg_2"/>
    <property type="match status" value="1"/>
</dbReference>
<dbReference type="AlphaFoldDB" id="A0A316XGM1"/>
<evidence type="ECO:0000313" key="4">
    <source>
        <dbReference type="EMBL" id="PWN71323.1"/>
    </source>
</evidence>